<name>A0A4Y2E4Q1_ARAVE</name>
<protein>
    <submittedName>
        <fullName evidence="1">Uncharacterized protein</fullName>
    </submittedName>
</protein>
<accession>A0A4Y2E4Q1</accession>
<dbReference type="EMBL" id="BGPR01000511">
    <property type="protein sequence ID" value="GBM24122.1"/>
    <property type="molecule type" value="Genomic_DNA"/>
</dbReference>
<evidence type="ECO:0000313" key="1">
    <source>
        <dbReference type="EMBL" id="GBM24122.1"/>
    </source>
</evidence>
<dbReference type="Proteomes" id="UP000499080">
    <property type="component" value="Unassembled WGS sequence"/>
</dbReference>
<sequence length="70" mass="7860">MGCFTIGNRTIIIDSIGLHISEMEFFKRNYQYIVLKKGIFPPRARQGGVAQMLSTHRVHTFGTESSATAE</sequence>
<reference evidence="1 2" key="1">
    <citation type="journal article" date="2019" name="Sci. Rep.">
        <title>Orb-weaving spider Araneus ventricosus genome elucidates the spidroin gene catalogue.</title>
        <authorList>
            <person name="Kono N."/>
            <person name="Nakamura H."/>
            <person name="Ohtoshi R."/>
            <person name="Moran D.A.P."/>
            <person name="Shinohara A."/>
            <person name="Yoshida Y."/>
            <person name="Fujiwara M."/>
            <person name="Mori M."/>
            <person name="Tomita M."/>
            <person name="Arakawa K."/>
        </authorList>
    </citation>
    <scope>NUCLEOTIDE SEQUENCE [LARGE SCALE GENOMIC DNA]</scope>
</reference>
<proteinExistence type="predicted"/>
<dbReference type="AlphaFoldDB" id="A0A4Y2E4Q1"/>
<evidence type="ECO:0000313" key="2">
    <source>
        <dbReference type="Proteomes" id="UP000499080"/>
    </source>
</evidence>
<keyword evidence="2" id="KW-1185">Reference proteome</keyword>
<organism evidence="1 2">
    <name type="scientific">Araneus ventricosus</name>
    <name type="common">Orbweaver spider</name>
    <name type="synonym">Epeira ventricosa</name>
    <dbReference type="NCBI Taxonomy" id="182803"/>
    <lineage>
        <taxon>Eukaryota</taxon>
        <taxon>Metazoa</taxon>
        <taxon>Ecdysozoa</taxon>
        <taxon>Arthropoda</taxon>
        <taxon>Chelicerata</taxon>
        <taxon>Arachnida</taxon>
        <taxon>Araneae</taxon>
        <taxon>Araneomorphae</taxon>
        <taxon>Entelegynae</taxon>
        <taxon>Araneoidea</taxon>
        <taxon>Araneidae</taxon>
        <taxon>Araneus</taxon>
    </lineage>
</organism>
<comment type="caution">
    <text evidence="1">The sequence shown here is derived from an EMBL/GenBank/DDBJ whole genome shotgun (WGS) entry which is preliminary data.</text>
</comment>
<gene>
    <name evidence="1" type="ORF">AVEN_50239_1</name>
</gene>